<dbReference type="GO" id="GO:0016042">
    <property type="term" value="P:lipid catabolic process"/>
    <property type="evidence" value="ECO:0007669"/>
    <property type="project" value="UniProtKB-UniRule"/>
</dbReference>
<name>A0AAN9JS81_CLITE</name>
<evidence type="ECO:0000256" key="1">
    <source>
        <dbReference type="ARBA" id="ARBA00022801"/>
    </source>
</evidence>
<organism evidence="3 4">
    <name type="scientific">Clitoria ternatea</name>
    <name type="common">Butterfly pea</name>
    <dbReference type="NCBI Taxonomy" id="43366"/>
    <lineage>
        <taxon>Eukaryota</taxon>
        <taxon>Viridiplantae</taxon>
        <taxon>Streptophyta</taxon>
        <taxon>Embryophyta</taxon>
        <taxon>Tracheophyta</taxon>
        <taxon>Spermatophyta</taxon>
        <taxon>Magnoliopsida</taxon>
        <taxon>eudicotyledons</taxon>
        <taxon>Gunneridae</taxon>
        <taxon>Pentapetalae</taxon>
        <taxon>rosids</taxon>
        <taxon>fabids</taxon>
        <taxon>Fabales</taxon>
        <taxon>Fabaceae</taxon>
        <taxon>Papilionoideae</taxon>
        <taxon>50 kb inversion clade</taxon>
        <taxon>NPAAA clade</taxon>
        <taxon>indigoferoid/millettioid clade</taxon>
        <taxon>Phaseoleae</taxon>
        <taxon>Clitoria</taxon>
    </lineage>
</organism>
<dbReference type="AlphaFoldDB" id="A0AAN9JS81"/>
<gene>
    <name evidence="3" type="ORF">RJT34_13814</name>
</gene>
<evidence type="ECO:0000313" key="3">
    <source>
        <dbReference type="EMBL" id="KAK7302917.1"/>
    </source>
</evidence>
<dbReference type="GO" id="GO:0008970">
    <property type="term" value="F:phospholipase A1 activity"/>
    <property type="evidence" value="ECO:0007669"/>
    <property type="project" value="UniProtKB-UniRule"/>
</dbReference>
<comment type="caution">
    <text evidence="3">The sequence shown here is derived from an EMBL/GenBank/DDBJ whole genome shotgun (WGS) entry which is preliminary data.</text>
</comment>
<dbReference type="PANTHER" id="PTHR31828">
    <property type="entry name" value="PHOSPHOLIPASE A1-IIGAMMA"/>
    <property type="match status" value="1"/>
</dbReference>
<proteinExistence type="inferred from homology"/>
<dbReference type="InterPro" id="IPR029058">
    <property type="entry name" value="AB_hydrolase_fold"/>
</dbReference>
<comment type="similarity">
    <text evidence="2">Belongs to the AB hydrolase superfamily. Lipase family.</text>
</comment>
<keyword evidence="2" id="KW-0443">Lipid metabolism</keyword>
<keyword evidence="1 2" id="KW-0378">Hydrolase</keyword>
<protein>
    <recommendedName>
        <fullName evidence="2">Phospholipase A1</fullName>
        <ecNumber evidence="2">3.1.1.-</ecNumber>
    </recommendedName>
</protein>
<evidence type="ECO:0000256" key="2">
    <source>
        <dbReference type="RuleBase" id="RU367093"/>
    </source>
</evidence>
<reference evidence="3 4" key="1">
    <citation type="submission" date="2024-01" db="EMBL/GenBank/DDBJ databases">
        <title>The genomes of 5 underutilized Papilionoideae crops provide insights into root nodulation and disease resistance.</title>
        <authorList>
            <person name="Yuan L."/>
        </authorList>
    </citation>
    <scope>NUCLEOTIDE SEQUENCE [LARGE SCALE GENOMIC DNA]</scope>
    <source>
        <strain evidence="3">LY-2023</strain>
        <tissue evidence="3">Leaf</tissue>
    </source>
</reference>
<comment type="function">
    <text evidence="2">Acylhydrolase that catalyzes the hydrolysis of phospholipids at the sn-1 position.</text>
</comment>
<sequence>MDENIGKKWQEVSRENHWEGVIDLDIDLRRYIIHYSEMAQAIYDAFNTKKTSRYCGSSKYGKRDLFSNHAKYYSVTKFMYATSSIDGLLIPDAFIIILDRVCCCFRPLKYFLITMPLLYSRLLVMSPPILSVAGTQGGRGGFKLEVNYDIALVNKGLDGLKDESNKTRVWFNNLMVHGSSLKSVKMK</sequence>
<keyword evidence="2" id="KW-0442">Lipid degradation</keyword>
<dbReference type="Gene3D" id="3.40.50.1820">
    <property type="entry name" value="alpha/beta hydrolase"/>
    <property type="match status" value="1"/>
</dbReference>
<accession>A0AAN9JS81</accession>
<dbReference type="InterPro" id="IPR033556">
    <property type="entry name" value="PLA"/>
</dbReference>
<dbReference type="EC" id="3.1.1.-" evidence="2"/>
<dbReference type="Proteomes" id="UP001359559">
    <property type="component" value="Unassembled WGS sequence"/>
</dbReference>
<dbReference type="EMBL" id="JAYKXN010000003">
    <property type="protein sequence ID" value="KAK7302917.1"/>
    <property type="molecule type" value="Genomic_DNA"/>
</dbReference>
<keyword evidence="4" id="KW-1185">Reference proteome</keyword>
<dbReference type="PANTHER" id="PTHR31828:SF1">
    <property type="entry name" value="PHOSPHOLIPASE A1-IIGAMMA"/>
    <property type="match status" value="1"/>
</dbReference>
<evidence type="ECO:0000313" key="4">
    <source>
        <dbReference type="Proteomes" id="UP001359559"/>
    </source>
</evidence>